<dbReference type="InterPro" id="IPR000668">
    <property type="entry name" value="Peptidase_C1A_C"/>
</dbReference>
<dbReference type="Gene3D" id="3.90.70.10">
    <property type="entry name" value="Cysteine proteinases"/>
    <property type="match status" value="1"/>
</dbReference>
<dbReference type="STRING" id="3760.M5WS49"/>
<dbReference type="GO" id="GO:0004197">
    <property type="term" value="F:cysteine-type endopeptidase activity"/>
    <property type="evidence" value="ECO:0000318"/>
    <property type="project" value="GO_Central"/>
</dbReference>
<dbReference type="InterPro" id="IPR013128">
    <property type="entry name" value="Peptidase_C1A"/>
</dbReference>
<dbReference type="GO" id="GO:0005764">
    <property type="term" value="C:lysosome"/>
    <property type="evidence" value="ECO:0000318"/>
    <property type="project" value="GO_Central"/>
</dbReference>
<reference evidence="6 7" key="1">
    <citation type="journal article" date="2013" name="Nat. Genet.">
        <title>The high-quality draft genome of peach (Prunus persica) identifies unique patterns of genetic diversity, domestication and genome evolution.</title>
        <authorList>
            <consortium name="International Peach Genome Initiative"/>
            <person name="Verde I."/>
            <person name="Abbott A.G."/>
            <person name="Scalabrin S."/>
            <person name="Jung S."/>
            <person name="Shu S."/>
            <person name="Marroni F."/>
            <person name="Zhebentyayeva T."/>
            <person name="Dettori M.T."/>
            <person name="Grimwood J."/>
            <person name="Cattonaro F."/>
            <person name="Zuccolo A."/>
            <person name="Rossini L."/>
            <person name="Jenkins J."/>
            <person name="Vendramin E."/>
            <person name="Meisel L.A."/>
            <person name="Decroocq V."/>
            <person name="Sosinski B."/>
            <person name="Prochnik S."/>
            <person name="Mitros T."/>
            <person name="Policriti A."/>
            <person name="Cipriani G."/>
            <person name="Dondini L."/>
            <person name="Ficklin S."/>
            <person name="Goodstein D.M."/>
            <person name="Xuan P."/>
            <person name="Del Fabbro C."/>
            <person name="Aramini V."/>
            <person name="Copetti D."/>
            <person name="Gonzalez S."/>
            <person name="Horner D.S."/>
            <person name="Falchi R."/>
            <person name="Lucas S."/>
            <person name="Mica E."/>
            <person name="Maldonado J."/>
            <person name="Lazzari B."/>
            <person name="Bielenberg D."/>
            <person name="Pirona R."/>
            <person name="Miculan M."/>
            <person name="Barakat A."/>
            <person name="Testolin R."/>
            <person name="Stella A."/>
            <person name="Tartarini S."/>
            <person name="Tonutti P."/>
            <person name="Arus P."/>
            <person name="Orellana A."/>
            <person name="Wells C."/>
            <person name="Main D."/>
            <person name="Vizzotto G."/>
            <person name="Silva H."/>
            <person name="Salamini F."/>
            <person name="Schmutz J."/>
            <person name="Morgante M."/>
            <person name="Rokhsar D.S."/>
        </authorList>
    </citation>
    <scope>NUCLEOTIDE SEQUENCE [LARGE SCALE GENOMIC DNA]</scope>
    <source>
        <strain evidence="7">cv. Nemared</strain>
    </source>
</reference>
<name>M5WS49_PRUPE</name>
<dbReference type="SUPFAM" id="SSF54001">
    <property type="entry name" value="Cysteine proteinases"/>
    <property type="match status" value="1"/>
</dbReference>
<dbReference type="Pfam" id="PF00112">
    <property type="entry name" value="Peptidase_C1"/>
    <property type="match status" value="2"/>
</dbReference>
<keyword evidence="7" id="KW-1185">Reference proteome</keyword>
<evidence type="ECO:0000256" key="3">
    <source>
        <dbReference type="ARBA" id="ARBA00022801"/>
    </source>
</evidence>
<proteinExistence type="inferred from homology"/>
<evidence type="ECO:0000259" key="5">
    <source>
        <dbReference type="SMART" id="SM00645"/>
    </source>
</evidence>
<keyword evidence="4" id="KW-0788">Thiol protease</keyword>
<evidence type="ECO:0000313" key="7">
    <source>
        <dbReference type="Proteomes" id="UP000006882"/>
    </source>
</evidence>
<keyword evidence="2" id="KW-0645">Protease</keyword>
<dbReference type="eggNOG" id="KOG1543">
    <property type="taxonomic scope" value="Eukaryota"/>
</dbReference>
<dbReference type="AlphaFoldDB" id="M5WS49"/>
<dbReference type="GO" id="GO:0051603">
    <property type="term" value="P:proteolysis involved in protein catabolic process"/>
    <property type="evidence" value="ECO:0000318"/>
    <property type="project" value="GO_Central"/>
</dbReference>
<dbReference type="GO" id="GO:0005615">
    <property type="term" value="C:extracellular space"/>
    <property type="evidence" value="ECO:0000318"/>
    <property type="project" value="GO_Central"/>
</dbReference>
<dbReference type="SMART" id="SM00645">
    <property type="entry name" value="Pept_C1"/>
    <property type="match status" value="1"/>
</dbReference>
<feature type="domain" description="Peptidase C1A papain C-terminal" evidence="5">
    <location>
        <begin position="28"/>
        <end position="186"/>
    </location>
</feature>
<evidence type="ECO:0000313" key="6">
    <source>
        <dbReference type="EMBL" id="ONI06371.1"/>
    </source>
</evidence>
<evidence type="ECO:0000256" key="2">
    <source>
        <dbReference type="ARBA" id="ARBA00022670"/>
    </source>
</evidence>
<dbReference type="HOGENOM" id="CLU_012184_8_1_1"/>
<dbReference type="InterPro" id="IPR038765">
    <property type="entry name" value="Papain-like_cys_pep_sf"/>
</dbReference>
<sequence length="187" mass="20388">MRKRTAHNKFMSIKSQMLMSQNYFILSLNEFADLTNEEFREIRDGYMKQSSKSIMSNSTKATCQDHGCEGDLMDDGFQFIQRNKRLTTEVNHSHQGVDGTTVANEPISVAIDASGCTFQFYSSGVYTGTCGINLDHGAGLVVMGLNTGWGGILGARCGESGYVTMQRGIPSKEGLCGIAIEPSYPTA</sequence>
<dbReference type="EMBL" id="CM007655">
    <property type="protein sequence ID" value="ONI06371.1"/>
    <property type="molecule type" value="Genomic_DNA"/>
</dbReference>
<gene>
    <name evidence="6" type="ORF">PRUPE_5G056700</name>
</gene>
<accession>M5WS49</accession>
<organism evidence="6 7">
    <name type="scientific">Prunus persica</name>
    <name type="common">Peach</name>
    <name type="synonym">Amygdalus persica</name>
    <dbReference type="NCBI Taxonomy" id="3760"/>
    <lineage>
        <taxon>Eukaryota</taxon>
        <taxon>Viridiplantae</taxon>
        <taxon>Streptophyta</taxon>
        <taxon>Embryophyta</taxon>
        <taxon>Tracheophyta</taxon>
        <taxon>Spermatophyta</taxon>
        <taxon>Magnoliopsida</taxon>
        <taxon>eudicotyledons</taxon>
        <taxon>Gunneridae</taxon>
        <taxon>Pentapetalae</taxon>
        <taxon>rosids</taxon>
        <taxon>fabids</taxon>
        <taxon>Rosales</taxon>
        <taxon>Rosaceae</taxon>
        <taxon>Amygdaloideae</taxon>
        <taxon>Amygdaleae</taxon>
        <taxon>Prunus</taxon>
    </lineage>
</organism>
<evidence type="ECO:0000256" key="4">
    <source>
        <dbReference type="ARBA" id="ARBA00022807"/>
    </source>
</evidence>
<protein>
    <recommendedName>
        <fullName evidence="5">Peptidase C1A papain C-terminal domain-containing protein</fullName>
    </recommendedName>
</protein>
<comment type="similarity">
    <text evidence="1">Belongs to the peptidase C1 family.</text>
</comment>
<keyword evidence="3" id="KW-0378">Hydrolase</keyword>
<evidence type="ECO:0000256" key="1">
    <source>
        <dbReference type="ARBA" id="ARBA00008455"/>
    </source>
</evidence>
<dbReference type="PANTHER" id="PTHR12411">
    <property type="entry name" value="CYSTEINE PROTEASE FAMILY C1-RELATED"/>
    <property type="match status" value="1"/>
</dbReference>
<dbReference type="Proteomes" id="UP000006882">
    <property type="component" value="Chromosome G5"/>
</dbReference>
<dbReference type="Gramene" id="ONI06371">
    <property type="protein sequence ID" value="ONI06371"/>
    <property type="gene ID" value="PRUPE_5G056700"/>
</dbReference>